<proteinExistence type="inferred from homology"/>
<dbReference type="Pfam" id="PF01137">
    <property type="entry name" value="RTC"/>
    <property type="match status" value="1"/>
</dbReference>
<dbReference type="FunFam" id="3.30.360.20:FF:000001">
    <property type="entry name" value="RNA terminal phosphate cyclase-like 1"/>
    <property type="match status" value="1"/>
</dbReference>
<dbReference type="NCBIfam" id="TIGR03400">
    <property type="entry name" value="18S_RNA_Rcl1p"/>
    <property type="match status" value="1"/>
</dbReference>
<dbReference type="InterPro" id="IPR023797">
    <property type="entry name" value="RNA3'_phos_cyclase_dom"/>
</dbReference>
<accession>A0A9W6BLA2</accession>
<dbReference type="InterPro" id="IPR036553">
    <property type="entry name" value="RPTC_insert"/>
</dbReference>
<dbReference type="InterPro" id="IPR013791">
    <property type="entry name" value="RNA3'-term_phos_cycl_insert"/>
</dbReference>
<evidence type="ECO:0000256" key="3">
    <source>
        <dbReference type="ARBA" id="ARBA00022517"/>
    </source>
</evidence>
<comment type="similarity">
    <text evidence="2">Belongs to the RNA 3'-terminal cyclase family. Type 2 subfamily.</text>
</comment>
<sequence>MLKFKGCQHFRQRLVCSTLSGRPIRIDDIRAADPESPGLRDFEASFLRLLEKLTNGCVVEINETGTSLRYRPGVVVCGSGLTHDCGTSRSIGYFLEPLLVLGLYGKKPLSITLRGITNDETDPGVDTFRTVTLPLLRKALGVEDGLELRVVSRGAAPGGGGEVALRVPLVKQLGAISMEDEGMVKRIRGVAYSMKVSPQVTNRMVDGARGVLNALLADVYVFTDATSGAASGKSPGYGITLVAETTSGCLISAEACNCNSAAGRRGGGEAPADAEAGAHPHQVVPEDVGSTAAHLLLEEVRRGGVADGSHQGLLLLLCALGPEEANSVRLGPLTPHAVRTLRHLRDFFGVTFSLRAERSSGTIFATCVGANVRNVSRRVT</sequence>
<feature type="active site" description="Tele-AMP-histidine intermediate" evidence="5">
    <location>
        <position position="336"/>
    </location>
</feature>
<dbReference type="InterPro" id="IPR000228">
    <property type="entry name" value="RNA3'_term_phos_cyc"/>
</dbReference>
<evidence type="ECO:0000313" key="8">
    <source>
        <dbReference type="EMBL" id="GLC53481.1"/>
    </source>
</evidence>
<dbReference type="AlphaFoldDB" id="A0A9W6BLA2"/>
<dbReference type="PANTHER" id="PTHR11096">
    <property type="entry name" value="RNA 3' TERMINAL PHOSPHATE CYCLASE"/>
    <property type="match status" value="1"/>
</dbReference>
<dbReference type="CDD" id="cd00875">
    <property type="entry name" value="RNA_Cyclase_Class_I"/>
    <property type="match status" value="1"/>
</dbReference>
<evidence type="ECO:0000259" key="6">
    <source>
        <dbReference type="Pfam" id="PF01137"/>
    </source>
</evidence>
<dbReference type="PIRSF" id="PIRSF005378">
    <property type="entry name" value="RNA3'_term_phos_cycl_euk"/>
    <property type="match status" value="1"/>
</dbReference>
<dbReference type="Proteomes" id="UP001165080">
    <property type="component" value="Unassembled WGS sequence"/>
</dbReference>
<dbReference type="InterPro" id="IPR013792">
    <property type="entry name" value="RNA3'P_cycl/enolpyr_Trfase_a/b"/>
</dbReference>
<comment type="subcellular location">
    <subcellularLocation>
        <location evidence="1">Nucleus</location>
        <location evidence="1">Nucleolus</location>
    </subcellularLocation>
</comment>
<dbReference type="PANTHER" id="PTHR11096:SF1">
    <property type="entry name" value="RNA 3'-TERMINAL PHOSPHATE CYCLASE-LIKE PROTEIN"/>
    <property type="match status" value="1"/>
</dbReference>
<evidence type="ECO:0008006" key="10">
    <source>
        <dbReference type="Google" id="ProtNLM"/>
    </source>
</evidence>
<dbReference type="Gene3D" id="3.65.10.20">
    <property type="entry name" value="RNA 3'-terminal phosphate cyclase domain"/>
    <property type="match status" value="1"/>
</dbReference>
<dbReference type="InterPro" id="IPR037136">
    <property type="entry name" value="RNA3'_phos_cyclase_dom_sf"/>
</dbReference>
<organism evidence="8 9">
    <name type="scientific">Pleodorina starrii</name>
    <dbReference type="NCBI Taxonomy" id="330485"/>
    <lineage>
        <taxon>Eukaryota</taxon>
        <taxon>Viridiplantae</taxon>
        <taxon>Chlorophyta</taxon>
        <taxon>core chlorophytes</taxon>
        <taxon>Chlorophyceae</taxon>
        <taxon>CS clade</taxon>
        <taxon>Chlamydomonadales</taxon>
        <taxon>Volvocaceae</taxon>
        <taxon>Pleodorina</taxon>
    </lineage>
</organism>
<comment type="caution">
    <text evidence="8">The sequence shown here is derived from an EMBL/GenBank/DDBJ whole genome shotgun (WGS) entry which is preliminary data.</text>
</comment>
<evidence type="ECO:0000256" key="2">
    <source>
        <dbReference type="ARBA" id="ARBA00007089"/>
    </source>
</evidence>
<feature type="domain" description="RNA 3'-terminal phosphate cyclase" evidence="6">
    <location>
        <begin position="3"/>
        <end position="353"/>
    </location>
</feature>
<dbReference type="EMBL" id="BRXU01000008">
    <property type="protein sequence ID" value="GLC53481.1"/>
    <property type="molecule type" value="Genomic_DNA"/>
</dbReference>
<reference evidence="8 9" key="1">
    <citation type="journal article" date="2023" name="Commun. Biol.">
        <title>Reorganization of the ancestral sex-determining regions during the evolution of trioecy in Pleodorina starrii.</title>
        <authorList>
            <person name="Takahashi K."/>
            <person name="Suzuki S."/>
            <person name="Kawai-Toyooka H."/>
            <person name="Yamamoto K."/>
            <person name="Hamaji T."/>
            <person name="Ootsuki R."/>
            <person name="Yamaguchi H."/>
            <person name="Kawachi M."/>
            <person name="Higashiyama T."/>
            <person name="Nozaki H."/>
        </authorList>
    </citation>
    <scope>NUCLEOTIDE SEQUENCE [LARGE SCALE GENOMIC DNA]</scope>
    <source>
        <strain evidence="8 9">NIES-4479</strain>
    </source>
</reference>
<dbReference type="Pfam" id="PF05189">
    <property type="entry name" value="RTC_insert"/>
    <property type="match status" value="1"/>
</dbReference>
<keyword evidence="9" id="KW-1185">Reference proteome</keyword>
<dbReference type="InterPro" id="IPR016443">
    <property type="entry name" value="RNA3'_term_phos_cyc_type_2"/>
</dbReference>
<evidence type="ECO:0000256" key="1">
    <source>
        <dbReference type="ARBA" id="ARBA00004604"/>
    </source>
</evidence>
<keyword evidence="4" id="KW-0539">Nucleus</keyword>
<dbReference type="GO" id="GO:0005730">
    <property type="term" value="C:nucleolus"/>
    <property type="evidence" value="ECO:0007669"/>
    <property type="project" value="UniProtKB-SubCell"/>
</dbReference>
<evidence type="ECO:0000256" key="4">
    <source>
        <dbReference type="ARBA" id="ARBA00023242"/>
    </source>
</evidence>
<dbReference type="Gene3D" id="3.30.360.20">
    <property type="entry name" value="RNA 3'-terminal phosphate cyclase, insert domain"/>
    <property type="match status" value="1"/>
</dbReference>
<dbReference type="GO" id="GO:0004521">
    <property type="term" value="F:RNA endonuclease activity"/>
    <property type="evidence" value="ECO:0007669"/>
    <property type="project" value="TreeGrafter"/>
</dbReference>
<evidence type="ECO:0000259" key="7">
    <source>
        <dbReference type="Pfam" id="PF05189"/>
    </source>
</evidence>
<dbReference type="SUPFAM" id="SSF55205">
    <property type="entry name" value="EPT/RTPC-like"/>
    <property type="match status" value="1"/>
</dbReference>
<gene>
    <name evidence="8" type="primary">PLEST006985</name>
    <name evidence="8" type="ORF">PLESTB_000754400</name>
</gene>
<protein>
    <recommendedName>
        <fullName evidence="10">RNA 3'-terminal phosphate cyclase-like protein</fullName>
    </recommendedName>
</protein>
<evidence type="ECO:0000313" key="9">
    <source>
        <dbReference type="Proteomes" id="UP001165080"/>
    </source>
</evidence>
<dbReference type="InterPro" id="IPR020719">
    <property type="entry name" value="RNA3'_term_phos_cycl-like_CS"/>
</dbReference>
<name>A0A9W6BLA2_9CHLO</name>
<dbReference type="GO" id="GO:0000479">
    <property type="term" value="P:endonucleolytic cleavage of tricistronic rRNA transcript (SSU-rRNA, 5.8S rRNA, LSU-rRNA)"/>
    <property type="evidence" value="ECO:0007669"/>
    <property type="project" value="TreeGrafter"/>
</dbReference>
<dbReference type="PROSITE" id="PS01287">
    <property type="entry name" value="RTC"/>
    <property type="match status" value="1"/>
</dbReference>
<evidence type="ECO:0000256" key="5">
    <source>
        <dbReference type="PIRSR" id="PIRSR005378-1"/>
    </source>
</evidence>
<feature type="domain" description="RNA 3'-terminal phosphate cyclase insert" evidence="7">
    <location>
        <begin position="180"/>
        <end position="300"/>
    </location>
</feature>
<dbReference type="OrthoDB" id="1911237at2759"/>
<keyword evidence="3" id="KW-0690">Ribosome biogenesis</keyword>